<comment type="caution">
    <text evidence="5">The sequence shown here is derived from an EMBL/GenBank/DDBJ whole genome shotgun (WGS) entry which is preliminary data.</text>
</comment>
<keyword evidence="6" id="KW-1185">Reference proteome</keyword>
<protein>
    <submittedName>
        <fullName evidence="5">Uncharacterized protein</fullName>
    </submittedName>
</protein>
<proteinExistence type="predicted"/>
<dbReference type="InterPro" id="IPR045328">
    <property type="entry name" value="Kre9/Knh1"/>
</dbReference>
<reference evidence="5 6" key="1">
    <citation type="submission" date="2017-03" db="EMBL/GenBank/DDBJ databases">
        <title>Genomes of endolithic fungi from Antarctica.</title>
        <authorList>
            <person name="Coleine C."/>
            <person name="Masonjones S."/>
            <person name="Stajich J.E."/>
        </authorList>
    </citation>
    <scope>NUCLEOTIDE SEQUENCE [LARGE SCALE GENOMIC DNA]</scope>
    <source>
        <strain evidence="5 6">CCFEE 5187</strain>
    </source>
</reference>
<evidence type="ECO:0000259" key="4">
    <source>
        <dbReference type="Pfam" id="PF10342"/>
    </source>
</evidence>
<dbReference type="GO" id="GO:0031505">
    <property type="term" value="P:fungal-type cell wall organization"/>
    <property type="evidence" value="ECO:0007669"/>
    <property type="project" value="TreeGrafter"/>
</dbReference>
<feature type="signal peptide" evidence="2">
    <location>
        <begin position="1"/>
        <end position="18"/>
    </location>
</feature>
<dbReference type="Pfam" id="PF10342">
    <property type="entry name" value="Kre9_KNH"/>
    <property type="match status" value="1"/>
</dbReference>
<feature type="domain" description="Yeast cell wall synthesis Kre9/Knh1-like N-terminal" evidence="4">
    <location>
        <begin position="24"/>
        <end position="127"/>
    </location>
</feature>
<dbReference type="GO" id="GO:0042546">
    <property type="term" value="P:cell wall biogenesis"/>
    <property type="evidence" value="ECO:0007669"/>
    <property type="project" value="InterPro"/>
</dbReference>
<dbReference type="PANTHER" id="PTHR28154:SF1">
    <property type="entry name" value="CELL WALL SYNTHESIS PROTEIN KNH1-RELATED"/>
    <property type="match status" value="1"/>
</dbReference>
<dbReference type="STRING" id="331657.A0A4U0Y1B6"/>
<dbReference type="Pfam" id="PF05390">
    <property type="entry name" value="Kre9_KNH1_C"/>
    <property type="match status" value="1"/>
</dbReference>
<gene>
    <name evidence="5" type="ORF">B0A49_00587</name>
</gene>
<dbReference type="Proteomes" id="UP000308768">
    <property type="component" value="Unassembled WGS sequence"/>
</dbReference>
<feature type="domain" description="Yeast cell wall synthesis Kre9/Knh1 C-terminal" evidence="3">
    <location>
        <begin position="172"/>
        <end position="251"/>
    </location>
</feature>
<dbReference type="AlphaFoldDB" id="A0A4U0Y1B6"/>
<dbReference type="PANTHER" id="PTHR28154">
    <property type="entry name" value="CELL WALL SYNTHESIS PROTEIN KNH1-RELATED"/>
    <property type="match status" value="1"/>
</dbReference>
<evidence type="ECO:0000313" key="5">
    <source>
        <dbReference type="EMBL" id="TKA81823.1"/>
    </source>
</evidence>
<dbReference type="InterPro" id="IPR018466">
    <property type="entry name" value="Kre9/Knh1-like_N"/>
</dbReference>
<evidence type="ECO:0000259" key="3">
    <source>
        <dbReference type="Pfam" id="PF05390"/>
    </source>
</evidence>
<dbReference type="InterPro" id="IPR008659">
    <property type="entry name" value="Kre9/Knh1_C"/>
</dbReference>
<feature type="chain" id="PRO_5020528657" evidence="2">
    <location>
        <begin position="19"/>
        <end position="262"/>
    </location>
</feature>
<keyword evidence="1 2" id="KW-0732">Signal</keyword>
<name>A0A4U0Y1B6_9PEZI</name>
<evidence type="ECO:0000256" key="2">
    <source>
        <dbReference type="SAM" id="SignalP"/>
    </source>
</evidence>
<dbReference type="EMBL" id="NAJN01000014">
    <property type="protein sequence ID" value="TKA81823.1"/>
    <property type="molecule type" value="Genomic_DNA"/>
</dbReference>
<evidence type="ECO:0000256" key="1">
    <source>
        <dbReference type="ARBA" id="ARBA00022729"/>
    </source>
</evidence>
<dbReference type="OrthoDB" id="2432613at2759"/>
<evidence type="ECO:0000313" key="6">
    <source>
        <dbReference type="Proteomes" id="UP000308768"/>
    </source>
</evidence>
<dbReference type="GO" id="GO:0006078">
    <property type="term" value="P:(1-&gt;6)-beta-D-glucan biosynthetic process"/>
    <property type="evidence" value="ECO:0007669"/>
    <property type="project" value="InterPro"/>
</dbReference>
<accession>A0A4U0Y1B6</accession>
<sequence>MLLRLLPVLAALTPFALADVQFTSPAAGATLPGGGAISVAWKDSGSAPALSALTSYQLFLCAGGNDGTNYIQLAAVTTQGTFAAGNVAQGTVAAGIGGNTKNAYFLKMISVATQGGTITNFSPRFTLTGMTGVFPPNVIAGLATVTGTDGPATVDAIANAPAAGGAAGAAPAAYTVPYNLQTGLTRYAPMQPVPPTKITKKNPTPLFPTSAYTIATTWMARPTMVTTLTLSRTFSVSSRENTAAPASQPTGDMAKFLARWKD</sequence>
<dbReference type="GO" id="GO:0005576">
    <property type="term" value="C:extracellular region"/>
    <property type="evidence" value="ECO:0007669"/>
    <property type="project" value="TreeGrafter"/>
</dbReference>
<organism evidence="5 6">
    <name type="scientific">Cryomyces minteri</name>
    <dbReference type="NCBI Taxonomy" id="331657"/>
    <lineage>
        <taxon>Eukaryota</taxon>
        <taxon>Fungi</taxon>
        <taxon>Dikarya</taxon>
        <taxon>Ascomycota</taxon>
        <taxon>Pezizomycotina</taxon>
        <taxon>Dothideomycetes</taxon>
        <taxon>Dothideomycetes incertae sedis</taxon>
        <taxon>Cryomyces</taxon>
    </lineage>
</organism>